<dbReference type="InterPro" id="IPR010412">
    <property type="entry name" value="DUF1007"/>
</dbReference>
<dbReference type="Proteomes" id="UP000565745">
    <property type="component" value="Unassembled WGS sequence"/>
</dbReference>
<proteinExistence type="predicted"/>
<sequence>MKRLAIALFLLAIAQPLAAHPHIFVDTGLDLRFDQEGRLTEVKITWAYDEFYSLLIMEDRELDPDFDGILTSEEKANLTGFDMQWTPGFNGDLVVMQGDRMLALSGPQEATAIYEDARITTTHVRQIDPEQVVGERIEIRPYDPTYYTAYDITLPVRIEGADICGQRIEVPDLDANMMMVREQLNALDADASIDELNMPDIGILLASTVVVTCDIS</sequence>
<organism evidence="2 3">
    <name type="scientific">Sulfitobacter noctilucicola</name>
    <dbReference type="NCBI Taxonomy" id="1342301"/>
    <lineage>
        <taxon>Bacteria</taxon>
        <taxon>Pseudomonadati</taxon>
        <taxon>Pseudomonadota</taxon>
        <taxon>Alphaproteobacteria</taxon>
        <taxon>Rhodobacterales</taxon>
        <taxon>Roseobacteraceae</taxon>
        <taxon>Sulfitobacter</taxon>
    </lineage>
</organism>
<feature type="signal peptide" evidence="1">
    <location>
        <begin position="1"/>
        <end position="19"/>
    </location>
</feature>
<dbReference type="EMBL" id="JACIFU010000001">
    <property type="protein sequence ID" value="MBB4172424.1"/>
    <property type="molecule type" value="Genomic_DNA"/>
</dbReference>
<dbReference type="Pfam" id="PF06226">
    <property type="entry name" value="DUF1007"/>
    <property type="match status" value="1"/>
</dbReference>
<comment type="caution">
    <text evidence="2">The sequence shown here is derived from an EMBL/GenBank/DDBJ whole genome shotgun (WGS) entry which is preliminary data.</text>
</comment>
<accession>A0A7W6M4S7</accession>
<name>A0A7W6M4S7_9RHOB</name>
<evidence type="ECO:0000313" key="3">
    <source>
        <dbReference type="Proteomes" id="UP000565745"/>
    </source>
</evidence>
<dbReference type="RefSeq" id="WP_025055482.1">
    <property type="nucleotide sequence ID" value="NZ_JACIFU010000001.1"/>
</dbReference>
<dbReference type="OrthoDB" id="1679673at2"/>
<feature type="chain" id="PRO_5031570276" evidence="1">
    <location>
        <begin position="20"/>
        <end position="216"/>
    </location>
</feature>
<dbReference type="AlphaFoldDB" id="A0A7W6M4S7"/>
<reference evidence="2 3" key="1">
    <citation type="submission" date="2020-08" db="EMBL/GenBank/DDBJ databases">
        <title>Genomic Encyclopedia of Type Strains, Phase IV (KMG-IV): sequencing the most valuable type-strain genomes for metagenomic binning, comparative biology and taxonomic classification.</title>
        <authorList>
            <person name="Goeker M."/>
        </authorList>
    </citation>
    <scope>NUCLEOTIDE SEQUENCE [LARGE SCALE GENOMIC DNA]</scope>
    <source>
        <strain evidence="2 3">DSM 101015</strain>
    </source>
</reference>
<evidence type="ECO:0000256" key="1">
    <source>
        <dbReference type="SAM" id="SignalP"/>
    </source>
</evidence>
<gene>
    <name evidence="2" type="ORF">GGR93_000185</name>
</gene>
<protein>
    <submittedName>
        <fullName evidence="2">ABC-type uncharacterized transport system substrate-binding protein</fullName>
    </submittedName>
</protein>
<keyword evidence="3" id="KW-1185">Reference proteome</keyword>
<evidence type="ECO:0000313" key="2">
    <source>
        <dbReference type="EMBL" id="MBB4172424.1"/>
    </source>
</evidence>
<keyword evidence="1" id="KW-0732">Signal</keyword>